<accession>A0A437UQD8</accession>
<name>A0A437UQD8_ENTAV</name>
<dbReference type="SUPFAM" id="SSF55804">
    <property type="entry name" value="Phoshotransferase/anion transport protein"/>
    <property type="match status" value="1"/>
</dbReference>
<dbReference type="PANTHER" id="PTHR47738">
    <property type="entry name" value="PTS SYSTEM FRUCTOSE-LIKE EIIA COMPONENT-RELATED"/>
    <property type="match status" value="1"/>
</dbReference>
<keyword evidence="1" id="KW-0813">Transport</keyword>
<dbReference type="PANTHER" id="PTHR47738:SF3">
    <property type="entry name" value="PHOSPHOTRANSFERASE SYSTEM MANNITOL_FRUCTOSE-SPECIFIC IIA DOMAIN CONTAINING PROTEIN"/>
    <property type="match status" value="1"/>
</dbReference>
<protein>
    <submittedName>
        <fullName evidence="1">PTS sugar transporter subunit IIA</fullName>
    </submittedName>
</protein>
<dbReference type="RefSeq" id="WP_016179222.1">
    <property type="nucleotide sequence ID" value="NZ_CAAKNX010000181.1"/>
</dbReference>
<dbReference type="InterPro" id="IPR002178">
    <property type="entry name" value="PTS_EIIA_type-2_dom"/>
</dbReference>
<comment type="caution">
    <text evidence="1">The sequence shown here is derived from an EMBL/GenBank/DDBJ whole genome shotgun (WGS) entry which is preliminary data.</text>
</comment>
<dbReference type="Proteomes" id="UP000288388">
    <property type="component" value="Unassembled WGS sequence"/>
</dbReference>
<dbReference type="InterPro" id="IPR016152">
    <property type="entry name" value="PTrfase/Anion_transptr"/>
</dbReference>
<dbReference type="Pfam" id="PF00359">
    <property type="entry name" value="PTS_EIIA_2"/>
    <property type="match status" value="1"/>
</dbReference>
<sequence length="152" mass="17297">MYSKLVIPELVFFGESFDDQEDFFKKSSKKLLELGYVTEGYFKAVVEREASYPTGLALENISIAIPHTNPEFIVNPFIAAYHLRNAVAFTQMATRDVTIQSELILALGIKEPQEQVGMLSKIIEVLNDPEFVKEYQSLSNQEQLVKLLKSKF</sequence>
<evidence type="ECO:0000313" key="2">
    <source>
        <dbReference type="Proteomes" id="UP000288388"/>
    </source>
</evidence>
<dbReference type="EMBL" id="RYZS01000001">
    <property type="protein sequence ID" value="RVU95746.1"/>
    <property type="molecule type" value="Genomic_DNA"/>
</dbReference>
<gene>
    <name evidence="1" type="ORF">EK398_13315</name>
</gene>
<dbReference type="PROSITE" id="PS51094">
    <property type="entry name" value="PTS_EIIA_TYPE_2"/>
    <property type="match status" value="1"/>
</dbReference>
<keyword evidence="1" id="KW-0762">Sugar transport</keyword>
<dbReference type="InterPro" id="IPR051541">
    <property type="entry name" value="PTS_SugarTrans_NitroReg"/>
</dbReference>
<dbReference type="Gene3D" id="3.40.930.10">
    <property type="entry name" value="Mannitol-specific EII, Chain A"/>
    <property type="match status" value="1"/>
</dbReference>
<evidence type="ECO:0000313" key="1">
    <source>
        <dbReference type="EMBL" id="RVU95746.1"/>
    </source>
</evidence>
<proteinExistence type="predicted"/>
<dbReference type="AlphaFoldDB" id="A0A437UQD8"/>
<reference evidence="1 2" key="1">
    <citation type="submission" date="2018-12" db="EMBL/GenBank/DDBJ databases">
        <title>A novel vanA-carrying plasmid in a clinical isolate of Enterococcus avium.</title>
        <authorList>
            <person name="Bernasconi O.J."/>
            <person name="Luzzaro F."/>
            <person name="Endimiani A."/>
        </authorList>
    </citation>
    <scope>NUCLEOTIDE SEQUENCE [LARGE SCALE GENOMIC DNA]</scope>
    <source>
        <strain evidence="1 2">LC0559/18</strain>
    </source>
</reference>
<dbReference type="CDD" id="cd00211">
    <property type="entry name" value="PTS_IIA_fru"/>
    <property type="match status" value="1"/>
</dbReference>
<organism evidence="1 2">
    <name type="scientific">Enterococcus avium</name>
    <name type="common">Streptococcus avium</name>
    <dbReference type="NCBI Taxonomy" id="33945"/>
    <lineage>
        <taxon>Bacteria</taxon>
        <taxon>Bacillati</taxon>
        <taxon>Bacillota</taxon>
        <taxon>Bacilli</taxon>
        <taxon>Lactobacillales</taxon>
        <taxon>Enterococcaceae</taxon>
        <taxon>Enterococcus</taxon>
    </lineage>
</organism>